<protein>
    <submittedName>
        <fullName evidence="2">Alpha/beta fold hydrolase</fullName>
    </submittedName>
</protein>
<evidence type="ECO:0000313" key="3">
    <source>
        <dbReference type="Proteomes" id="UP001597045"/>
    </source>
</evidence>
<sequence length="177" mass="19881">MLIHGFPQDWYEWRRIMPRLAERFTVIAVDLRGVGGSTPTPDGYDAATMAKDIHQLVDGPVHVVGHDIGGWVAYAYARDFPTLTATIVETPIPGVEPWLHLDIDVPLWHGEFHMIPGLPEALVADRQATYFRYFFDVGTVDNTVISDDDVLHYADAYGGPERLRSAFEVYRAIPANM</sequence>
<dbReference type="Pfam" id="PF00561">
    <property type="entry name" value="Abhydrolase_1"/>
    <property type="match status" value="1"/>
</dbReference>
<dbReference type="PANTHER" id="PTHR43798">
    <property type="entry name" value="MONOACYLGLYCEROL LIPASE"/>
    <property type="match status" value="1"/>
</dbReference>
<dbReference type="InterPro" id="IPR029058">
    <property type="entry name" value="AB_hydrolase_fold"/>
</dbReference>
<proteinExistence type="predicted"/>
<dbReference type="InterPro" id="IPR050266">
    <property type="entry name" value="AB_hydrolase_sf"/>
</dbReference>
<dbReference type="EMBL" id="JBHTIS010004100">
    <property type="protein sequence ID" value="MFD1052064.1"/>
    <property type="molecule type" value="Genomic_DNA"/>
</dbReference>
<dbReference type="InterPro" id="IPR000073">
    <property type="entry name" value="AB_hydrolase_1"/>
</dbReference>
<organism evidence="2 3">
    <name type="scientific">Kibdelosporangium lantanae</name>
    <dbReference type="NCBI Taxonomy" id="1497396"/>
    <lineage>
        <taxon>Bacteria</taxon>
        <taxon>Bacillati</taxon>
        <taxon>Actinomycetota</taxon>
        <taxon>Actinomycetes</taxon>
        <taxon>Pseudonocardiales</taxon>
        <taxon>Pseudonocardiaceae</taxon>
        <taxon>Kibdelosporangium</taxon>
    </lineage>
</organism>
<dbReference type="GO" id="GO:0016787">
    <property type="term" value="F:hydrolase activity"/>
    <property type="evidence" value="ECO:0007669"/>
    <property type="project" value="UniProtKB-KW"/>
</dbReference>
<comment type="caution">
    <text evidence="2">The sequence shown here is derived from an EMBL/GenBank/DDBJ whole genome shotgun (WGS) entry which is preliminary data.</text>
</comment>
<gene>
    <name evidence="2" type="ORF">ACFQ1S_44085</name>
</gene>
<evidence type="ECO:0000259" key="1">
    <source>
        <dbReference type="Pfam" id="PF00561"/>
    </source>
</evidence>
<dbReference type="Proteomes" id="UP001597045">
    <property type="component" value="Unassembled WGS sequence"/>
</dbReference>
<accession>A0ABW3MR29</accession>
<reference evidence="3" key="1">
    <citation type="journal article" date="2019" name="Int. J. Syst. Evol. Microbiol.">
        <title>The Global Catalogue of Microorganisms (GCM) 10K type strain sequencing project: providing services to taxonomists for standard genome sequencing and annotation.</title>
        <authorList>
            <consortium name="The Broad Institute Genomics Platform"/>
            <consortium name="The Broad Institute Genome Sequencing Center for Infectious Disease"/>
            <person name="Wu L."/>
            <person name="Ma J."/>
        </authorList>
    </citation>
    <scope>NUCLEOTIDE SEQUENCE [LARGE SCALE GENOMIC DNA]</scope>
    <source>
        <strain evidence="3">JCM 31486</strain>
    </source>
</reference>
<keyword evidence="2" id="KW-0378">Hydrolase</keyword>
<evidence type="ECO:0000313" key="2">
    <source>
        <dbReference type="EMBL" id="MFD1052064.1"/>
    </source>
</evidence>
<dbReference type="Gene3D" id="3.40.50.1820">
    <property type="entry name" value="alpha/beta hydrolase"/>
    <property type="match status" value="1"/>
</dbReference>
<dbReference type="SUPFAM" id="SSF53474">
    <property type="entry name" value="alpha/beta-Hydrolases"/>
    <property type="match status" value="1"/>
</dbReference>
<dbReference type="PANTHER" id="PTHR43798:SF33">
    <property type="entry name" value="HYDROLASE, PUTATIVE (AFU_ORTHOLOGUE AFUA_2G14860)-RELATED"/>
    <property type="match status" value="1"/>
</dbReference>
<feature type="domain" description="AB hydrolase-1" evidence="1">
    <location>
        <begin position="2"/>
        <end position="83"/>
    </location>
</feature>
<feature type="non-terminal residue" evidence="2">
    <location>
        <position position="177"/>
    </location>
</feature>
<keyword evidence="3" id="KW-1185">Reference proteome</keyword>
<name>A0ABW3MR29_9PSEU</name>